<proteinExistence type="predicted"/>
<dbReference type="KEGG" id="salf:SMD44_07578"/>
<name>A0A1Z1WNR5_9ACTN</name>
<keyword evidence="8" id="KW-1185">Reference proteome</keyword>
<dbReference type="GO" id="GO:0017000">
    <property type="term" value="P:antibiotic biosynthetic process"/>
    <property type="evidence" value="ECO:0007669"/>
    <property type="project" value="UniProtKB-ARBA"/>
</dbReference>
<dbReference type="EMBL" id="CP021748">
    <property type="protein sequence ID" value="ARX88091.1"/>
    <property type="molecule type" value="Genomic_DNA"/>
</dbReference>
<evidence type="ECO:0000259" key="6">
    <source>
        <dbReference type="PROSITE" id="PS50075"/>
    </source>
</evidence>
<dbReference type="InterPro" id="IPR020841">
    <property type="entry name" value="PKS_Beta-ketoAc_synthase_dom"/>
</dbReference>
<dbReference type="SMART" id="SM00825">
    <property type="entry name" value="PKS_KS"/>
    <property type="match status" value="1"/>
</dbReference>
<dbReference type="PROSITE" id="PS50075">
    <property type="entry name" value="CARRIER"/>
    <property type="match status" value="1"/>
</dbReference>
<evidence type="ECO:0000256" key="2">
    <source>
        <dbReference type="ARBA" id="ARBA00022553"/>
    </source>
</evidence>
<dbReference type="PANTHER" id="PTHR43775">
    <property type="entry name" value="FATTY ACID SYNTHASE"/>
    <property type="match status" value="1"/>
</dbReference>
<dbReference type="PANTHER" id="PTHR43775:SF51">
    <property type="entry name" value="INACTIVE PHENOLPHTHIOCEROL SYNTHESIS POLYKETIDE SYNTHASE TYPE I PKS1-RELATED"/>
    <property type="match status" value="1"/>
</dbReference>
<evidence type="ECO:0000256" key="3">
    <source>
        <dbReference type="ARBA" id="ARBA00022679"/>
    </source>
</evidence>
<dbReference type="Gene3D" id="1.10.1200.10">
    <property type="entry name" value="ACP-like"/>
    <property type="match status" value="1"/>
</dbReference>
<feature type="compositionally biased region" description="Basic and acidic residues" evidence="5">
    <location>
        <begin position="7"/>
        <end position="58"/>
    </location>
</feature>
<feature type="compositionally biased region" description="Low complexity" evidence="5">
    <location>
        <begin position="310"/>
        <end position="319"/>
    </location>
</feature>
<dbReference type="AlphaFoldDB" id="A0A1Z1WNR5"/>
<feature type="compositionally biased region" description="Low complexity" evidence="5">
    <location>
        <begin position="233"/>
        <end position="249"/>
    </location>
</feature>
<keyword evidence="1" id="KW-0596">Phosphopantetheine</keyword>
<dbReference type="GO" id="GO:0031177">
    <property type="term" value="F:phosphopantetheine binding"/>
    <property type="evidence" value="ECO:0007669"/>
    <property type="project" value="InterPro"/>
</dbReference>
<dbReference type="SMART" id="SM00823">
    <property type="entry name" value="PKS_PP"/>
    <property type="match status" value="1"/>
</dbReference>
<accession>A0A1Z1WNR5</accession>
<dbReference type="SUPFAM" id="SSF53901">
    <property type="entry name" value="Thiolase-like"/>
    <property type="match status" value="1"/>
</dbReference>
<feature type="compositionally biased region" description="Low complexity" evidence="5">
    <location>
        <begin position="268"/>
        <end position="301"/>
    </location>
</feature>
<dbReference type="InterPro" id="IPR020806">
    <property type="entry name" value="PKS_PP-bd"/>
</dbReference>
<dbReference type="GO" id="GO:0004312">
    <property type="term" value="F:fatty acid synthase activity"/>
    <property type="evidence" value="ECO:0007669"/>
    <property type="project" value="TreeGrafter"/>
</dbReference>
<keyword evidence="3" id="KW-0808">Transferase</keyword>
<reference evidence="7 8" key="1">
    <citation type="submission" date="2017-05" db="EMBL/GenBank/DDBJ databases">
        <title>Streptomyces alboflavus Genome sequencing and assembly.</title>
        <authorList>
            <person name="Wang Y."/>
            <person name="Du B."/>
            <person name="Ding Y."/>
            <person name="Liu H."/>
            <person name="Hou Q."/>
            <person name="Liu K."/>
            <person name="Wang C."/>
            <person name="Yao L."/>
        </authorList>
    </citation>
    <scope>NUCLEOTIDE SEQUENCE [LARGE SCALE GENOMIC DNA]</scope>
    <source>
        <strain evidence="7 8">MDJK44</strain>
    </source>
</reference>
<sequence>MSDFEEFAAHSHPEARPHPETPSRLEGELEGQLEGRPEDQPEELRATLDGRPRAEQERRLRAVVAEQVAAVLGGADGTRTPGDLSRPFLDLGLDSLTAVELHRRLQRATGLKLPVTAVFDYPSADSLARHLRAELFESADAGYVPTAARRADDEPIAIVAMSCRLPGGVETPDELWQLVADGTDAISGFPADRGWDLDALYDTDPDRPGTSYVREGGFLHDAGEFDADFFGLSPARPSRPTRSSASSWRRPGRPWSARASTPPPCATPAPASSSAPRPRNTAPASATRATAWRATSSRAPPRASPPAASPTPSACRVRP</sequence>
<evidence type="ECO:0000256" key="4">
    <source>
        <dbReference type="ARBA" id="ARBA00023268"/>
    </source>
</evidence>
<dbReference type="InterPro" id="IPR009081">
    <property type="entry name" value="PP-bd_ACP"/>
</dbReference>
<dbReference type="Proteomes" id="UP000195880">
    <property type="component" value="Chromosome"/>
</dbReference>
<feature type="region of interest" description="Disordered" evidence="5">
    <location>
        <begin position="231"/>
        <end position="319"/>
    </location>
</feature>
<evidence type="ECO:0000313" key="8">
    <source>
        <dbReference type="Proteomes" id="UP000195880"/>
    </source>
</evidence>
<dbReference type="InterPro" id="IPR036736">
    <property type="entry name" value="ACP-like_sf"/>
</dbReference>
<evidence type="ECO:0000313" key="7">
    <source>
        <dbReference type="EMBL" id="ARX88091.1"/>
    </source>
</evidence>
<dbReference type="InterPro" id="IPR016039">
    <property type="entry name" value="Thiolase-like"/>
</dbReference>
<dbReference type="GO" id="GO:0006633">
    <property type="term" value="P:fatty acid biosynthetic process"/>
    <property type="evidence" value="ECO:0007669"/>
    <property type="project" value="TreeGrafter"/>
</dbReference>
<dbReference type="InterPro" id="IPR014030">
    <property type="entry name" value="Ketoacyl_synth_N"/>
</dbReference>
<dbReference type="Pfam" id="PF00109">
    <property type="entry name" value="ketoacyl-synt"/>
    <property type="match status" value="1"/>
</dbReference>
<keyword evidence="4" id="KW-0511">Multifunctional enzyme</keyword>
<organism evidence="7 8">
    <name type="scientific">Streptomyces alboflavus</name>
    <dbReference type="NCBI Taxonomy" id="67267"/>
    <lineage>
        <taxon>Bacteria</taxon>
        <taxon>Bacillati</taxon>
        <taxon>Actinomycetota</taxon>
        <taxon>Actinomycetes</taxon>
        <taxon>Kitasatosporales</taxon>
        <taxon>Streptomycetaceae</taxon>
        <taxon>Streptomyces</taxon>
    </lineage>
</organism>
<dbReference type="Gene3D" id="3.40.47.10">
    <property type="match status" value="1"/>
</dbReference>
<protein>
    <recommendedName>
        <fullName evidence="6">Carrier domain-containing protein</fullName>
    </recommendedName>
</protein>
<evidence type="ECO:0000256" key="5">
    <source>
        <dbReference type="SAM" id="MobiDB-lite"/>
    </source>
</evidence>
<keyword evidence="2" id="KW-0597">Phosphoprotein</keyword>
<dbReference type="SMART" id="SM01294">
    <property type="entry name" value="PKS_PP_betabranch"/>
    <property type="match status" value="1"/>
</dbReference>
<dbReference type="InterPro" id="IPR050091">
    <property type="entry name" value="PKS_NRPS_Biosynth_Enz"/>
</dbReference>
<feature type="region of interest" description="Disordered" evidence="5">
    <location>
        <begin position="1"/>
        <end position="58"/>
    </location>
</feature>
<feature type="domain" description="Carrier" evidence="6">
    <location>
        <begin position="59"/>
        <end position="135"/>
    </location>
</feature>
<dbReference type="SUPFAM" id="SSF47336">
    <property type="entry name" value="ACP-like"/>
    <property type="match status" value="1"/>
</dbReference>
<dbReference type="Pfam" id="PF00550">
    <property type="entry name" value="PP-binding"/>
    <property type="match status" value="1"/>
</dbReference>
<evidence type="ECO:0000256" key="1">
    <source>
        <dbReference type="ARBA" id="ARBA00022450"/>
    </source>
</evidence>
<gene>
    <name evidence="7" type="ORF">SMD44_07578</name>
</gene>